<protein>
    <submittedName>
        <fullName evidence="2">PREDICTED: low-temperature-induced</fullName>
    </submittedName>
</protein>
<organism evidence="2 3">
    <name type="scientific">Prunus dulcis</name>
    <name type="common">Almond</name>
    <name type="synonym">Amygdalus dulcis</name>
    <dbReference type="NCBI Taxonomy" id="3755"/>
    <lineage>
        <taxon>Eukaryota</taxon>
        <taxon>Viridiplantae</taxon>
        <taxon>Streptophyta</taxon>
        <taxon>Embryophyta</taxon>
        <taxon>Tracheophyta</taxon>
        <taxon>Spermatophyta</taxon>
        <taxon>Magnoliopsida</taxon>
        <taxon>eudicotyledons</taxon>
        <taxon>Gunneridae</taxon>
        <taxon>Pentapetalae</taxon>
        <taxon>rosids</taxon>
        <taxon>fabids</taxon>
        <taxon>Rosales</taxon>
        <taxon>Rosaceae</taxon>
        <taxon>Amygdaloideae</taxon>
        <taxon>Amygdaleae</taxon>
        <taxon>Prunus</taxon>
    </lineage>
</organism>
<dbReference type="InParanoid" id="A0A5E4EVR6"/>
<feature type="region of interest" description="Disordered" evidence="1">
    <location>
        <begin position="85"/>
        <end position="112"/>
    </location>
</feature>
<accession>A0A5E4EVR6</accession>
<dbReference type="InterPro" id="IPR012418">
    <property type="entry name" value="CAP160"/>
</dbReference>
<dbReference type="AlphaFoldDB" id="A0A5E4EVR6"/>
<name>A0A5E4EVR6_PRUDU</name>
<gene>
    <name evidence="2" type="ORF">ALMOND_2B005999</name>
</gene>
<dbReference type="Pfam" id="PF07918">
    <property type="entry name" value="CAP160"/>
    <property type="match status" value="1"/>
</dbReference>
<dbReference type="EMBL" id="CABIKO010000035">
    <property type="protein sequence ID" value="VVA19250.1"/>
    <property type="molecule type" value="Genomic_DNA"/>
</dbReference>
<feature type="region of interest" description="Disordered" evidence="1">
    <location>
        <begin position="22"/>
        <end position="59"/>
    </location>
</feature>
<proteinExistence type="predicted"/>
<dbReference type="Proteomes" id="UP000327085">
    <property type="component" value="Chromosome 5"/>
</dbReference>
<dbReference type="Gramene" id="VVA19250">
    <property type="protein sequence ID" value="VVA19250"/>
    <property type="gene ID" value="Prudul26B005999"/>
</dbReference>
<sequence length="112" mass="11837">MVMQHKCNYSNRFSAVLAECRTGGGDEQKPHQNLSTGTYKSSAGSLEQFSAERPSNQSSTYTEKISSAIAEKAISAKNVVATKLGYGGNNAAKPGGSTAPERGRCRDFPTCG</sequence>
<feature type="compositionally biased region" description="Polar residues" evidence="1">
    <location>
        <begin position="31"/>
        <end position="59"/>
    </location>
</feature>
<evidence type="ECO:0000313" key="2">
    <source>
        <dbReference type="EMBL" id="VVA19250.1"/>
    </source>
</evidence>
<reference evidence="3" key="1">
    <citation type="journal article" date="2020" name="Plant J.">
        <title>Transposons played a major role in the diversification between the closely related almond and peach genomes: results from the almond genome sequence.</title>
        <authorList>
            <person name="Alioto T."/>
            <person name="Alexiou K.G."/>
            <person name="Bardil A."/>
            <person name="Barteri F."/>
            <person name="Castanera R."/>
            <person name="Cruz F."/>
            <person name="Dhingra A."/>
            <person name="Duval H."/>
            <person name="Fernandez I Marti A."/>
            <person name="Frias L."/>
            <person name="Galan B."/>
            <person name="Garcia J.L."/>
            <person name="Howad W."/>
            <person name="Gomez-Garrido J."/>
            <person name="Gut M."/>
            <person name="Julca I."/>
            <person name="Morata J."/>
            <person name="Puigdomenech P."/>
            <person name="Ribeca P."/>
            <person name="Rubio Cabetas M.J."/>
            <person name="Vlasova A."/>
            <person name="Wirthensohn M."/>
            <person name="Garcia-Mas J."/>
            <person name="Gabaldon T."/>
            <person name="Casacuberta J.M."/>
            <person name="Arus P."/>
        </authorList>
    </citation>
    <scope>NUCLEOTIDE SEQUENCE [LARGE SCALE GENOMIC DNA]</scope>
    <source>
        <strain evidence="3">cv. Texas</strain>
    </source>
</reference>
<feature type="compositionally biased region" description="Basic and acidic residues" evidence="1">
    <location>
        <begin position="101"/>
        <end position="112"/>
    </location>
</feature>
<evidence type="ECO:0000313" key="3">
    <source>
        <dbReference type="Proteomes" id="UP000327085"/>
    </source>
</evidence>
<evidence type="ECO:0000256" key="1">
    <source>
        <dbReference type="SAM" id="MobiDB-lite"/>
    </source>
</evidence>